<dbReference type="InterPro" id="IPR050557">
    <property type="entry name" value="RTX_toxin/Mannuronan_C5-epim"/>
</dbReference>
<name>A0A1G6VC80_9PSEU</name>
<evidence type="ECO:0000256" key="1">
    <source>
        <dbReference type="ARBA" id="ARBA00004613"/>
    </source>
</evidence>
<dbReference type="PANTHER" id="PTHR38340">
    <property type="entry name" value="S-LAYER PROTEIN"/>
    <property type="match status" value="1"/>
</dbReference>
<dbReference type="OrthoDB" id="3688112at2"/>
<feature type="signal peptide" evidence="3">
    <location>
        <begin position="1"/>
        <end position="28"/>
    </location>
</feature>
<dbReference type="InterPro" id="IPR011049">
    <property type="entry name" value="Serralysin-like_metalloprot_C"/>
</dbReference>
<feature type="chain" id="PRO_5011454999" evidence="3">
    <location>
        <begin position="29"/>
        <end position="155"/>
    </location>
</feature>
<dbReference type="Pfam" id="PF00353">
    <property type="entry name" value="HemolysinCabind"/>
    <property type="match status" value="2"/>
</dbReference>
<dbReference type="InterPro" id="IPR001343">
    <property type="entry name" value="Hemolysn_Ca-bd"/>
</dbReference>
<comment type="subcellular location">
    <subcellularLocation>
        <location evidence="1">Secreted</location>
    </subcellularLocation>
</comment>
<evidence type="ECO:0000313" key="4">
    <source>
        <dbReference type="EMBL" id="SDD50617.1"/>
    </source>
</evidence>
<dbReference type="AlphaFoldDB" id="A0A1G6VC80"/>
<dbReference type="SUPFAM" id="SSF51120">
    <property type="entry name" value="beta-Roll"/>
    <property type="match status" value="1"/>
</dbReference>
<dbReference type="PROSITE" id="PS00330">
    <property type="entry name" value="HEMOLYSIN_CALCIUM"/>
    <property type="match status" value="2"/>
</dbReference>
<evidence type="ECO:0000256" key="2">
    <source>
        <dbReference type="ARBA" id="ARBA00022525"/>
    </source>
</evidence>
<dbReference type="STRING" id="1271860.SAMN05216174_11228"/>
<keyword evidence="2" id="KW-0964">Secreted</keyword>
<keyword evidence="5" id="KW-1185">Reference proteome</keyword>
<dbReference type="PANTHER" id="PTHR38340:SF1">
    <property type="entry name" value="S-LAYER PROTEIN"/>
    <property type="match status" value="1"/>
</dbReference>
<organism evidence="4 5">
    <name type="scientific">Actinokineospora iranica</name>
    <dbReference type="NCBI Taxonomy" id="1271860"/>
    <lineage>
        <taxon>Bacteria</taxon>
        <taxon>Bacillati</taxon>
        <taxon>Actinomycetota</taxon>
        <taxon>Actinomycetes</taxon>
        <taxon>Pseudonocardiales</taxon>
        <taxon>Pseudonocardiaceae</taxon>
        <taxon>Actinokineospora</taxon>
    </lineage>
</organism>
<keyword evidence="3" id="KW-0732">Signal</keyword>
<dbReference type="GO" id="GO:0005509">
    <property type="term" value="F:calcium ion binding"/>
    <property type="evidence" value="ECO:0007669"/>
    <property type="project" value="InterPro"/>
</dbReference>
<dbReference type="Proteomes" id="UP000199501">
    <property type="component" value="Unassembled WGS sequence"/>
</dbReference>
<accession>A0A1G6VC80</accession>
<dbReference type="Gene3D" id="2.150.10.10">
    <property type="entry name" value="Serralysin-like metalloprotease, C-terminal"/>
    <property type="match status" value="1"/>
</dbReference>
<sequence>MRSRALYSVLFAGTVVVGGLATGGSASAAANCVIGPGVTQTNTTVTGSGANDTIDCTNSDPGKTIYGNGGNDTITGTAFNDVIHGNDGNDTLTGGIGNDTLSGGLGEDTVNGSAGNDSLTGPGTDFAVDTLSGGTGTDKCGAIGIPPDIRSSCES</sequence>
<gene>
    <name evidence="4" type="ORF">SAMN05216174_11228</name>
</gene>
<evidence type="ECO:0000256" key="3">
    <source>
        <dbReference type="SAM" id="SignalP"/>
    </source>
</evidence>
<dbReference type="InterPro" id="IPR018511">
    <property type="entry name" value="Hemolysin-typ_Ca-bd_CS"/>
</dbReference>
<protein>
    <submittedName>
        <fullName evidence="4">Hemolysin-type calcium-binding repeat-containing protein</fullName>
    </submittedName>
</protein>
<dbReference type="PRINTS" id="PR00313">
    <property type="entry name" value="CABNDNGRPT"/>
</dbReference>
<evidence type="ECO:0000313" key="5">
    <source>
        <dbReference type="Proteomes" id="UP000199501"/>
    </source>
</evidence>
<dbReference type="GO" id="GO:0005576">
    <property type="term" value="C:extracellular region"/>
    <property type="evidence" value="ECO:0007669"/>
    <property type="project" value="UniProtKB-SubCell"/>
</dbReference>
<dbReference type="EMBL" id="FMZZ01000012">
    <property type="protein sequence ID" value="SDD50617.1"/>
    <property type="molecule type" value="Genomic_DNA"/>
</dbReference>
<proteinExistence type="predicted"/>
<reference evidence="5" key="1">
    <citation type="submission" date="2016-10" db="EMBL/GenBank/DDBJ databases">
        <authorList>
            <person name="Varghese N."/>
            <person name="Submissions S."/>
        </authorList>
    </citation>
    <scope>NUCLEOTIDE SEQUENCE [LARGE SCALE GENOMIC DNA]</scope>
    <source>
        <strain evidence="5">IBRC-M 10403</strain>
    </source>
</reference>